<evidence type="ECO:0000256" key="6">
    <source>
        <dbReference type="ARBA" id="ARBA00022840"/>
    </source>
</evidence>
<name>A0ABR0VJ63_REHGL</name>
<keyword evidence="6" id="KW-0067">ATP-binding</keyword>
<evidence type="ECO:0000256" key="5">
    <source>
        <dbReference type="ARBA" id="ARBA00022821"/>
    </source>
</evidence>
<dbReference type="SUPFAM" id="SSF52540">
    <property type="entry name" value="P-loop containing nucleoside triphosphate hydrolases"/>
    <property type="match status" value="1"/>
</dbReference>
<accession>A0ABR0VJ63</accession>
<dbReference type="Gene3D" id="1.20.5.4130">
    <property type="match status" value="1"/>
</dbReference>
<dbReference type="Proteomes" id="UP001318860">
    <property type="component" value="Unassembled WGS sequence"/>
</dbReference>
<proteinExistence type="inferred from homology"/>
<keyword evidence="2" id="KW-0433">Leucine-rich repeat</keyword>
<comment type="caution">
    <text evidence="9">The sequence shown here is derived from an EMBL/GenBank/DDBJ whole genome shotgun (WGS) entry which is preliminary data.</text>
</comment>
<evidence type="ECO:0000256" key="1">
    <source>
        <dbReference type="ARBA" id="ARBA00008894"/>
    </source>
</evidence>
<dbReference type="CDD" id="cd14798">
    <property type="entry name" value="RX-CC_like"/>
    <property type="match status" value="1"/>
</dbReference>
<dbReference type="InterPro" id="IPR041118">
    <property type="entry name" value="Rx_N"/>
</dbReference>
<evidence type="ECO:0000256" key="3">
    <source>
        <dbReference type="ARBA" id="ARBA00022737"/>
    </source>
</evidence>
<dbReference type="InterPro" id="IPR002182">
    <property type="entry name" value="NB-ARC"/>
</dbReference>
<dbReference type="Pfam" id="PF18052">
    <property type="entry name" value="Rx_N"/>
    <property type="match status" value="1"/>
</dbReference>
<evidence type="ECO:0000256" key="2">
    <source>
        <dbReference type="ARBA" id="ARBA00022614"/>
    </source>
</evidence>
<keyword evidence="3" id="KW-0677">Repeat</keyword>
<keyword evidence="4" id="KW-0547">Nucleotide-binding</keyword>
<gene>
    <name evidence="9" type="ORF">DH2020_031568</name>
</gene>
<evidence type="ECO:0000259" key="8">
    <source>
        <dbReference type="Pfam" id="PF18052"/>
    </source>
</evidence>
<dbReference type="Pfam" id="PF00931">
    <property type="entry name" value="NB-ARC"/>
    <property type="match status" value="1"/>
</dbReference>
<dbReference type="EMBL" id="JABTTQ020001142">
    <property type="protein sequence ID" value="KAK6134643.1"/>
    <property type="molecule type" value="Genomic_DNA"/>
</dbReference>
<comment type="similarity">
    <text evidence="1">Belongs to the disease resistance NB-LRR family.</text>
</comment>
<keyword evidence="10" id="KW-1185">Reference proteome</keyword>
<feature type="domain" description="NB-ARC" evidence="7">
    <location>
        <begin position="141"/>
        <end position="169"/>
    </location>
</feature>
<dbReference type="InterPro" id="IPR038005">
    <property type="entry name" value="RX-like_CC"/>
</dbReference>
<evidence type="ECO:0000256" key="4">
    <source>
        <dbReference type="ARBA" id="ARBA00022741"/>
    </source>
</evidence>
<dbReference type="PANTHER" id="PTHR19338:SF73">
    <property type="entry name" value="DISEASE RESISTANCE PROTEIN RGA2-LIKE"/>
    <property type="match status" value="1"/>
</dbReference>
<evidence type="ECO:0000313" key="10">
    <source>
        <dbReference type="Proteomes" id="UP001318860"/>
    </source>
</evidence>
<protein>
    <recommendedName>
        <fullName evidence="11">Disease resistance protein</fullName>
    </recommendedName>
</protein>
<sequence>MQYFLKDATEKQANDERIRNWISDIRDVAQDADDDIEIVILKIDTPKRTGRQLGRCRYLPNHLYHLNKVGKEIESIWARLQDIEKGSERFGIRNLGEGMILPSGRLEDVEWRRRLAHWQKDKHVVGLKEDVELLLGKTVFDERKDISFATIVGMGGSGKSTLARIVYNHGDVAVGF</sequence>
<reference evidence="9 10" key="1">
    <citation type="journal article" date="2021" name="Comput. Struct. Biotechnol. J.">
        <title>De novo genome assembly of the potent medicinal plant Rehmannia glutinosa using nanopore technology.</title>
        <authorList>
            <person name="Ma L."/>
            <person name="Dong C."/>
            <person name="Song C."/>
            <person name="Wang X."/>
            <person name="Zheng X."/>
            <person name="Niu Y."/>
            <person name="Chen S."/>
            <person name="Feng W."/>
        </authorList>
    </citation>
    <scope>NUCLEOTIDE SEQUENCE [LARGE SCALE GENOMIC DNA]</scope>
    <source>
        <strain evidence="9">DH-2019</strain>
    </source>
</reference>
<keyword evidence="5" id="KW-0611">Plant defense</keyword>
<dbReference type="InterPro" id="IPR027417">
    <property type="entry name" value="P-loop_NTPase"/>
</dbReference>
<evidence type="ECO:0008006" key="11">
    <source>
        <dbReference type="Google" id="ProtNLM"/>
    </source>
</evidence>
<feature type="domain" description="Disease resistance N-terminal" evidence="8">
    <location>
        <begin position="1"/>
        <end position="52"/>
    </location>
</feature>
<dbReference type="PANTHER" id="PTHR19338">
    <property type="entry name" value="TRANSLOCASE OF INNER MITOCHONDRIAL MEMBRANE 13 HOMOLOG"/>
    <property type="match status" value="1"/>
</dbReference>
<organism evidence="9 10">
    <name type="scientific">Rehmannia glutinosa</name>
    <name type="common">Chinese foxglove</name>
    <dbReference type="NCBI Taxonomy" id="99300"/>
    <lineage>
        <taxon>Eukaryota</taxon>
        <taxon>Viridiplantae</taxon>
        <taxon>Streptophyta</taxon>
        <taxon>Embryophyta</taxon>
        <taxon>Tracheophyta</taxon>
        <taxon>Spermatophyta</taxon>
        <taxon>Magnoliopsida</taxon>
        <taxon>eudicotyledons</taxon>
        <taxon>Gunneridae</taxon>
        <taxon>Pentapetalae</taxon>
        <taxon>asterids</taxon>
        <taxon>lamiids</taxon>
        <taxon>Lamiales</taxon>
        <taxon>Orobanchaceae</taxon>
        <taxon>Rehmannieae</taxon>
        <taxon>Rehmannia</taxon>
    </lineage>
</organism>
<evidence type="ECO:0000259" key="7">
    <source>
        <dbReference type="Pfam" id="PF00931"/>
    </source>
</evidence>
<evidence type="ECO:0000313" key="9">
    <source>
        <dbReference type="EMBL" id="KAK6134643.1"/>
    </source>
</evidence>
<dbReference type="Gene3D" id="3.40.50.300">
    <property type="entry name" value="P-loop containing nucleotide triphosphate hydrolases"/>
    <property type="match status" value="1"/>
</dbReference>